<accession>G6XI74</accession>
<proteinExistence type="predicted"/>
<keyword evidence="2" id="KW-1185">Reference proteome</keyword>
<sequence>MCKPVLIRAPVTWAPGFHCCAEIPPQLTAPLFLFHLRYADLSSGLARLKRTREQPWCSDDAGRHQRLADTDWENMLNGMAALPCVPVTLDQTDRRLANWRRAVEQSAVSRHQERYQLDLHLSGTELWKLPSRFIGRI</sequence>
<reference evidence="1 2" key="1">
    <citation type="submission" date="2011-10" db="EMBL/GenBank/DDBJ databases">
        <title>Genome sequence of Gluconobacter morbifer G707, isolated from Drosophila gut.</title>
        <authorList>
            <person name="Lee W.-J."/>
            <person name="Kim E.-K."/>
        </authorList>
    </citation>
    <scope>NUCLEOTIDE SEQUENCE [LARGE SCALE GENOMIC DNA]</scope>
    <source>
        <strain evidence="1 2">G707</strain>
    </source>
</reference>
<dbReference type="eggNOG" id="COG0463">
    <property type="taxonomic scope" value="Bacteria"/>
</dbReference>
<organism evidence="1 2">
    <name type="scientific">Gluconobacter morbifer G707</name>
    <dbReference type="NCBI Taxonomy" id="1088869"/>
    <lineage>
        <taxon>Bacteria</taxon>
        <taxon>Pseudomonadati</taxon>
        <taxon>Pseudomonadota</taxon>
        <taxon>Alphaproteobacteria</taxon>
        <taxon>Acetobacterales</taxon>
        <taxon>Acetobacteraceae</taxon>
        <taxon>Gluconobacter</taxon>
    </lineage>
</organism>
<name>G6XI74_9PROT</name>
<evidence type="ECO:0000313" key="1">
    <source>
        <dbReference type="EMBL" id="EHH68514.1"/>
    </source>
</evidence>
<dbReference type="STRING" id="1088869.GMO_12840"/>
<dbReference type="EMBL" id="AGQV01000002">
    <property type="protein sequence ID" value="EHH68514.1"/>
    <property type="molecule type" value="Genomic_DNA"/>
</dbReference>
<evidence type="ECO:0000313" key="2">
    <source>
        <dbReference type="Proteomes" id="UP000004949"/>
    </source>
</evidence>
<gene>
    <name evidence="1" type="ORF">GMO_12840</name>
</gene>
<dbReference type="Proteomes" id="UP000004949">
    <property type="component" value="Unassembled WGS sequence"/>
</dbReference>
<dbReference type="PATRIC" id="fig|1088869.3.peg.1286"/>
<dbReference type="AlphaFoldDB" id="G6XI74"/>
<comment type="caution">
    <text evidence="1">The sequence shown here is derived from an EMBL/GenBank/DDBJ whole genome shotgun (WGS) entry which is preliminary data.</text>
</comment>
<protein>
    <submittedName>
        <fullName evidence="1">Uncharacterized protein</fullName>
    </submittedName>
</protein>